<dbReference type="PROSITE" id="PS00455">
    <property type="entry name" value="AMP_BINDING"/>
    <property type="match status" value="1"/>
</dbReference>
<dbReference type="Proteomes" id="UP000614741">
    <property type="component" value="Unassembled WGS sequence"/>
</dbReference>
<dbReference type="PROSITE" id="PS50075">
    <property type="entry name" value="CARRIER"/>
    <property type="match status" value="1"/>
</dbReference>
<evidence type="ECO:0000313" key="5">
    <source>
        <dbReference type="EMBL" id="GIG41864.1"/>
    </source>
</evidence>
<dbReference type="EMBL" id="BONP01000041">
    <property type="protein sequence ID" value="GIG41864.1"/>
    <property type="molecule type" value="Genomic_DNA"/>
</dbReference>
<dbReference type="PANTHER" id="PTHR45527:SF1">
    <property type="entry name" value="FATTY ACID SYNTHASE"/>
    <property type="match status" value="1"/>
</dbReference>
<dbReference type="Pfam" id="PF13193">
    <property type="entry name" value="AMP-binding_C"/>
    <property type="match status" value="1"/>
</dbReference>
<dbReference type="Pfam" id="PF00501">
    <property type="entry name" value="AMP-binding"/>
    <property type="match status" value="1"/>
</dbReference>
<dbReference type="InterPro" id="IPR009081">
    <property type="entry name" value="PP-bd_ACP"/>
</dbReference>
<protein>
    <recommendedName>
        <fullName evidence="4">Carrier domain-containing protein</fullName>
    </recommendedName>
</protein>
<dbReference type="SUPFAM" id="SSF56801">
    <property type="entry name" value="Acetyl-CoA synthetase-like"/>
    <property type="match status" value="1"/>
</dbReference>
<dbReference type="SMART" id="SM00823">
    <property type="entry name" value="PKS_PP"/>
    <property type="match status" value="1"/>
</dbReference>
<evidence type="ECO:0000256" key="3">
    <source>
        <dbReference type="SAM" id="MobiDB-lite"/>
    </source>
</evidence>
<organism evidence="5 6">
    <name type="scientific">Cellulomonas phragmiteti</name>
    <dbReference type="NCBI Taxonomy" id="478780"/>
    <lineage>
        <taxon>Bacteria</taxon>
        <taxon>Bacillati</taxon>
        <taxon>Actinomycetota</taxon>
        <taxon>Actinomycetes</taxon>
        <taxon>Micrococcales</taxon>
        <taxon>Cellulomonadaceae</taxon>
        <taxon>Cellulomonas</taxon>
    </lineage>
</organism>
<dbReference type="InterPro" id="IPR020806">
    <property type="entry name" value="PKS_PP-bd"/>
</dbReference>
<keyword evidence="2" id="KW-0597">Phosphoprotein</keyword>
<dbReference type="InterPro" id="IPR000873">
    <property type="entry name" value="AMP-dep_synth/lig_dom"/>
</dbReference>
<reference evidence="5 6" key="1">
    <citation type="submission" date="2021-01" db="EMBL/GenBank/DDBJ databases">
        <title>Whole genome shotgun sequence of Cellulomonas phragmiteti NBRC 110785.</title>
        <authorList>
            <person name="Komaki H."/>
            <person name="Tamura T."/>
        </authorList>
    </citation>
    <scope>NUCLEOTIDE SEQUENCE [LARGE SCALE GENOMIC DNA]</scope>
    <source>
        <strain evidence="5 6">NBRC 110785</strain>
    </source>
</reference>
<keyword evidence="1" id="KW-0596">Phosphopantetheine</keyword>
<evidence type="ECO:0000313" key="6">
    <source>
        <dbReference type="Proteomes" id="UP000614741"/>
    </source>
</evidence>
<dbReference type="Gene3D" id="3.40.50.12780">
    <property type="entry name" value="N-terminal domain of ligase-like"/>
    <property type="match status" value="1"/>
</dbReference>
<dbReference type="SUPFAM" id="SSF47336">
    <property type="entry name" value="ACP-like"/>
    <property type="match status" value="1"/>
</dbReference>
<evidence type="ECO:0000256" key="1">
    <source>
        <dbReference type="ARBA" id="ARBA00022450"/>
    </source>
</evidence>
<dbReference type="InterPro" id="IPR020845">
    <property type="entry name" value="AMP-binding_CS"/>
</dbReference>
<name>A0ABQ4DR86_9CELL</name>
<dbReference type="InterPro" id="IPR025110">
    <property type="entry name" value="AMP-bd_C"/>
</dbReference>
<dbReference type="Pfam" id="PF00550">
    <property type="entry name" value="PP-binding"/>
    <property type="match status" value="1"/>
</dbReference>
<dbReference type="InterPro" id="IPR036736">
    <property type="entry name" value="ACP-like_sf"/>
</dbReference>
<proteinExistence type="predicted"/>
<evidence type="ECO:0000259" key="4">
    <source>
        <dbReference type="PROSITE" id="PS50075"/>
    </source>
</evidence>
<dbReference type="Gene3D" id="3.30.300.30">
    <property type="match status" value="1"/>
</dbReference>
<dbReference type="NCBIfam" id="TIGR01733">
    <property type="entry name" value="AA-adenyl-dom"/>
    <property type="match status" value="1"/>
</dbReference>
<comment type="caution">
    <text evidence="5">The sequence shown here is derived from an EMBL/GenBank/DDBJ whole genome shotgun (WGS) entry which is preliminary data.</text>
</comment>
<dbReference type="CDD" id="cd05930">
    <property type="entry name" value="A_NRPS"/>
    <property type="match status" value="1"/>
</dbReference>
<dbReference type="InterPro" id="IPR010071">
    <property type="entry name" value="AA_adenyl_dom"/>
</dbReference>
<feature type="domain" description="Carrier" evidence="4">
    <location>
        <begin position="696"/>
        <end position="771"/>
    </location>
</feature>
<dbReference type="Gene3D" id="1.10.1200.10">
    <property type="entry name" value="ACP-like"/>
    <property type="match status" value="1"/>
</dbReference>
<dbReference type="RefSeq" id="WP_203676399.1">
    <property type="nucleotide sequence ID" value="NZ_BONP01000041.1"/>
</dbReference>
<accession>A0ABQ4DR86</accession>
<dbReference type="InterPro" id="IPR006162">
    <property type="entry name" value="Ppantetheine_attach_site"/>
</dbReference>
<keyword evidence="6" id="KW-1185">Reference proteome</keyword>
<dbReference type="InterPro" id="IPR042099">
    <property type="entry name" value="ANL_N_sf"/>
</dbReference>
<dbReference type="PANTHER" id="PTHR45527">
    <property type="entry name" value="NONRIBOSOMAL PEPTIDE SYNTHETASE"/>
    <property type="match status" value="1"/>
</dbReference>
<gene>
    <name evidence="5" type="ORF">Cph01nite_36260</name>
</gene>
<feature type="region of interest" description="Disordered" evidence="3">
    <location>
        <begin position="766"/>
        <end position="815"/>
    </location>
</feature>
<dbReference type="InterPro" id="IPR045851">
    <property type="entry name" value="AMP-bd_C_sf"/>
</dbReference>
<dbReference type="PROSITE" id="PS00012">
    <property type="entry name" value="PHOSPHOPANTETHEINE"/>
    <property type="match status" value="1"/>
</dbReference>
<sequence length="815" mass="86123">MTLSPDVRVPAAEPGAAPWDRLLTTRPGTSPSRVLAAVLAVVLDRHGAAVALVVDGDPAAGERALRALRAAGADATWDGVLDALGTADPGSSAAPDPTLPVVAVVDDPAAGAGADLCVWLDGGRVGGRLGGRGTAGAALSPSWCTSVLEHLEVAAQVLVDGAAESGLGRAEILTPRARTLNGGTPTRLPDYPGSTLHELFRLQAWRTPDAPALVGPDGELTYGELDALSTALAGDLVGDGVRPRDRVALCVERSFELFVGVLAVLKAGAVYVYLDPELPTERLRQQLAVSAPVRVLAGAGSGHLPPSPDVRPLPAVAELAQRPPTDAPDVVVGPRDPAYVLFTSGSTGVPKAVLRSHRLHTSRVFLEQATYRLGPQDRHLLKLPVSARELFWPLATGGACVVVPLGGERDDRRMVELMRDHDVSVLSIVPSMLRVLAARAEFAHLPALRHVFVGGEALHRDLEDRVRGLGYAVHTTFTLTEADYVTHRTGPVLDDGDDEVTHIGVPLDMRVYVCDEQGRRVPPGAVGEVWAGGPGLADGYLGNAEGTAARFVPNPFDDPQVATLFRSGDLARLADDGSLRYCGRRDLQVKVRGQRVEPTEVEHWIRAHPGVEEAAVVGYADREQGAVLVAFVATPGADVTQGELRDHLARHVPGWMVPRHVTFVPRLPQMPSGKIDRVALRLPERARATTLPAPEPAHGELEARVLTLWQRVLQLDEVGVEDVFVDVGGDSLRLLLLRSALQDELGVDVDAARLMAAPTVRAQAAMLGGAPDGPPDDAPDGPATPEVAGHAVERAARERARRAALRRGPLPGGPA</sequence>
<evidence type="ECO:0000256" key="2">
    <source>
        <dbReference type="ARBA" id="ARBA00022553"/>
    </source>
</evidence>